<dbReference type="SUPFAM" id="SSF47384">
    <property type="entry name" value="Homodimeric domain of signal transducing histidine kinase"/>
    <property type="match status" value="1"/>
</dbReference>
<dbReference type="CDD" id="cd00075">
    <property type="entry name" value="HATPase"/>
    <property type="match status" value="1"/>
</dbReference>
<feature type="domain" description="Histidine kinase" evidence="9">
    <location>
        <begin position="274"/>
        <end position="486"/>
    </location>
</feature>
<dbReference type="InterPro" id="IPR035965">
    <property type="entry name" value="PAS-like_dom_sf"/>
</dbReference>
<keyword evidence="4" id="KW-0808">Transferase</keyword>
<proteinExistence type="predicted"/>
<dbReference type="Gene3D" id="1.10.287.130">
    <property type="match status" value="1"/>
</dbReference>
<gene>
    <name evidence="10" type="ORF">DAY19_13275</name>
</gene>
<keyword evidence="6 10" id="KW-0418">Kinase</keyword>
<evidence type="ECO:0000256" key="7">
    <source>
        <dbReference type="ARBA" id="ARBA00022840"/>
    </source>
</evidence>
<dbReference type="InterPro" id="IPR036890">
    <property type="entry name" value="HATPase_C_sf"/>
</dbReference>
<dbReference type="SUPFAM" id="SSF55874">
    <property type="entry name" value="ATPase domain of HSP90 chaperone/DNA topoisomerase II/histidine kinase"/>
    <property type="match status" value="1"/>
</dbReference>
<keyword evidence="11" id="KW-1185">Reference proteome</keyword>
<keyword evidence="7" id="KW-0067">ATP-binding</keyword>
<evidence type="ECO:0000256" key="2">
    <source>
        <dbReference type="ARBA" id="ARBA00012438"/>
    </source>
</evidence>
<name>A0ABY0IDC6_9BACT</name>
<keyword evidence="3" id="KW-0597">Phosphoprotein</keyword>
<accession>A0ABY0IDC6</accession>
<dbReference type="PROSITE" id="PS50109">
    <property type="entry name" value="HIS_KIN"/>
    <property type="match status" value="1"/>
</dbReference>
<dbReference type="Proteomes" id="UP000443582">
    <property type="component" value="Unassembled WGS sequence"/>
</dbReference>
<keyword evidence="8" id="KW-0902">Two-component regulatory system</keyword>
<dbReference type="SMART" id="SM00387">
    <property type="entry name" value="HATPase_c"/>
    <property type="match status" value="1"/>
</dbReference>
<dbReference type="SMART" id="SM00388">
    <property type="entry name" value="HisKA"/>
    <property type="match status" value="1"/>
</dbReference>
<dbReference type="CDD" id="cd00082">
    <property type="entry name" value="HisKA"/>
    <property type="match status" value="1"/>
</dbReference>
<evidence type="ECO:0000256" key="3">
    <source>
        <dbReference type="ARBA" id="ARBA00022553"/>
    </source>
</evidence>
<dbReference type="Gene3D" id="3.30.565.10">
    <property type="entry name" value="Histidine kinase-like ATPase, C-terminal domain"/>
    <property type="match status" value="1"/>
</dbReference>
<evidence type="ECO:0000256" key="1">
    <source>
        <dbReference type="ARBA" id="ARBA00000085"/>
    </source>
</evidence>
<protein>
    <recommendedName>
        <fullName evidence="2">histidine kinase</fullName>
        <ecNumber evidence="2">2.7.13.3</ecNumber>
    </recommendedName>
</protein>
<dbReference type="Pfam" id="PF02518">
    <property type="entry name" value="HATPase_c"/>
    <property type="match status" value="1"/>
</dbReference>
<comment type="catalytic activity">
    <reaction evidence="1">
        <text>ATP + protein L-histidine = ADP + protein N-phospho-L-histidine.</text>
        <dbReference type="EC" id="2.7.13.3"/>
    </reaction>
</comment>
<evidence type="ECO:0000313" key="11">
    <source>
        <dbReference type="Proteomes" id="UP000443582"/>
    </source>
</evidence>
<dbReference type="InterPro" id="IPR003661">
    <property type="entry name" value="HisK_dim/P_dom"/>
</dbReference>
<evidence type="ECO:0000256" key="5">
    <source>
        <dbReference type="ARBA" id="ARBA00022741"/>
    </source>
</evidence>
<dbReference type="SUPFAM" id="SSF55785">
    <property type="entry name" value="PYP-like sensor domain (PAS domain)"/>
    <property type="match status" value="1"/>
</dbReference>
<dbReference type="PANTHER" id="PTHR43065">
    <property type="entry name" value="SENSOR HISTIDINE KINASE"/>
    <property type="match status" value="1"/>
</dbReference>
<dbReference type="InterPro" id="IPR004358">
    <property type="entry name" value="Sig_transdc_His_kin-like_C"/>
</dbReference>
<dbReference type="PANTHER" id="PTHR43065:SF10">
    <property type="entry name" value="PEROXIDE STRESS-ACTIVATED HISTIDINE KINASE MAK3"/>
    <property type="match status" value="1"/>
</dbReference>
<evidence type="ECO:0000259" key="9">
    <source>
        <dbReference type="PROSITE" id="PS50109"/>
    </source>
</evidence>
<evidence type="ECO:0000256" key="6">
    <source>
        <dbReference type="ARBA" id="ARBA00022777"/>
    </source>
</evidence>
<dbReference type="EMBL" id="QDKL01000003">
    <property type="protein sequence ID" value="RZF20950.1"/>
    <property type="molecule type" value="Genomic_DNA"/>
</dbReference>
<dbReference type="RefSeq" id="WP_115363267.1">
    <property type="nucleotide sequence ID" value="NZ_QDKL01000003.1"/>
</dbReference>
<reference evidence="11" key="1">
    <citation type="journal article" date="2019" name="Int. J. Syst. Evol. Microbiol.">
        <title>Halobacteriovorax valvorus sp. nov., a novel prokaryotic predator isolated from coastal seawater of China.</title>
        <authorList>
            <person name="Chen M.-X."/>
        </authorList>
    </citation>
    <scope>NUCLEOTIDE SEQUENCE [LARGE SCALE GENOMIC DNA]</scope>
    <source>
        <strain evidence="11">BL9</strain>
    </source>
</reference>
<organism evidence="10 11">
    <name type="scientific">Halobacteriovorax vibrionivorans</name>
    <dbReference type="NCBI Taxonomy" id="2152716"/>
    <lineage>
        <taxon>Bacteria</taxon>
        <taxon>Pseudomonadati</taxon>
        <taxon>Bdellovibrionota</taxon>
        <taxon>Bacteriovoracia</taxon>
        <taxon>Bacteriovoracales</taxon>
        <taxon>Halobacteriovoraceae</taxon>
        <taxon>Halobacteriovorax</taxon>
    </lineage>
</organism>
<dbReference type="PRINTS" id="PR00344">
    <property type="entry name" value="BCTRLSENSOR"/>
</dbReference>
<dbReference type="InterPro" id="IPR036097">
    <property type="entry name" value="HisK_dim/P_sf"/>
</dbReference>
<evidence type="ECO:0000256" key="8">
    <source>
        <dbReference type="ARBA" id="ARBA00023012"/>
    </source>
</evidence>
<evidence type="ECO:0000313" key="10">
    <source>
        <dbReference type="EMBL" id="RZF20950.1"/>
    </source>
</evidence>
<keyword evidence="5" id="KW-0547">Nucleotide-binding</keyword>
<dbReference type="EC" id="2.7.13.3" evidence="2"/>
<dbReference type="GO" id="GO:0016301">
    <property type="term" value="F:kinase activity"/>
    <property type="evidence" value="ECO:0007669"/>
    <property type="project" value="UniProtKB-KW"/>
</dbReference>
<evidence type="ECO:0000256" key="4">
    <source>
        <dbReference type="ARBA" id="ARBA00022679"/>
    </source>
</evidence>
<dbReference type="Pfam" id="PF00512">
    <property type="entry name" value="HisKA"/>
    <property type="match status" value="1"/>
</dbReference>
<comment type="caution">
    <text evidence="10">The sequence shown here is derived from an EMBL/GenBank/DDBJ whole genome shotgun (WGS) entry which is preliminary data.</text>
</comment>
<sequence length="488" mass="55704">MNLEKFIELLKYGNFEDQNSRIAIFDKDARFVFVSTTLFGFTENYVGMTVYEYYQGHLADSEVKKVKDCFAKALNGEPSCTQAILTNRLNKEKITWDVDFNSFVDDKGDTYVLSRIRPHEVNLSTSSTNFFIREMVEQSSDVFTVFDKDFYIVYVSKVLGKWRDESVLGLHISDLISGKALEKFYKRYKKAKENPGVVITDIVTIDMSSDDDPRNELILESSVEFHDFNQLGCYYLDRTSDVTEKVLRNREIEIQKATIDKMSKWTALGQMAANIAHEVNNPLAIIELQTQALEKRGKDLKIEQVLEKVRSIAEQKNRIANIVSSLHIYSQDDRSKRESVSLSSLIHDSIALFKTALVDEDLKIVFSNDSDNDIVMVNSSEIIQVFINLLNNAHDAILDLKDKWIEINLDDSNHKVYVDIIDSGHGIEPKLASKIFNRFYTTKGEKKGTGLGLNICQEIMNDHGGHISYVKDAEHTTFSLTFPSVELN</sequence>
<dbReference type="InterPro" id="IPR003594">
    <property type="entry name" value="HATPase_dom"/>
</dbReference>
<dbReference type="InterPro" id="IPR005467">
    <property type="entry name" value="His_kinase_dom"/>
</dbReference>